<dbReference type="InterPro" id="IPR016169">
    <property type="entry name" value="FAD-bd_PCMH_sub2"/>
</dbReference>
<evidence type="ECO:0000259" key="6">
    <source>
        <dbReference type="PROSITE" id="PS51387"/>
    </source>
</evidence>
<dbReference type="InterPro" id="IPR036318">
    <property type="entry name" value="FAD-bd_PCMH-like_sf"/>
</dbReference>
<dbReference type="PANTHER" id="PTHR42934">
    <property type="entry name" value="GLYCOLATE OXIDASE SUBUNIT GLCD"/>
    <property type="match status" value="1"/>
</dbReference>
<dbReference type="Gene3D" id="3.30.70.2740">
    <property type="match status" value="1"/>
</dbReference>
<evidence type="ECO:0000256" key="5">
    <source>
        <dbReference type="ARBA" id="ARBA00023002"/>
    </source>
</evidence>
<evidence type="ECO:0000256" key="3">
    <source>
        <dbReference type="ARBA" id="ARBA00022630"/>
    </source>
</evidence>
<dbReference type="FunFam" id="3.30.70.2740:FF:000001">
    <property type="entry name" value="D-lactate dehydrogenase mitochondrial"/>
    <property type="match status" value="1"/>
</dbReference>
<dbReference type="FunFam" id="1.10.45.10:FF:000001">
    <property type="entry name" value="D-lactate dehydrogenase mitochondrial"/>
    <property type="match status" value="1"/>
</dbReference>
<feature type="domain" description="FAD-binding PCMH-type" evidence="6">
    <location>
        <begin position="38"/>
        <end position="217"/>
    </location>
</feature>
<proteinExistence type="inferred from homology"/>
<dbReference type="GO" id="GO:0016491">
    <property type="term" value="F:oxidoreductase activity"/>
    <property type="evidence" value="ECO:0007669"/>
    <property type="project" value="UniProtKB-KW"/>
</dbReference>
<protein>
    <submittedName>
        <fullName evidence="7">Glycolate oxidase</fullName>
    </submittedName>
</protein>
<reference evidence="7 8" key="1">
    <citation type="submission" date="2019-06" db="EMBL/GenBank/DDBJ databases">
        <title>Sequencing the genomes of 1000 actinobacteria strains.</title>
        <authorList>
            <person name="Klenk H.-P."/>
        </authorList>
    </citation>
    <scope>NUCLEOTIDE SEQUENCE [LARGE SCALE GENOMIC DNA]</scope>
    <source>
        <strain evidence="7 8">DSM 43186</strain>
    </source>
</reference>
<dbReference type="Pfam" id="PF01565">
    <property type="entry name" value="FAD_binding_4"/>
    <property type="match status" value="1"/>
</dbReference>
<evidence type="ECO:0000313" key="8">
    <source>
        <dbReference type="Proteomes" id="UP000319213"/>
    </source>
</evidence>
<keyword evidence="4" id="KW-0274">FAD</keyword>
<organism evidence="7 8">
    <name type="scientific">Thermopolyspora flexuosa</name>
    <dbReference type="NCBI Taxonomy" id="103836"/>
    <lineage>
        <taxon>Bacteria</taxon>
        <taxon>Bacillati</taxon>
        <taxon>Actinomycetota</taxon>
        <taxon>Actinomycetes</taxon>
        <taxon>Streptosporangiales</taxon>
        <taxon>Streptosporangiaceae</taxon>
        <taxon>Thermopolyspora</taxon>
    </lineage>
</organism>
<dbReference type="InterPro" id="IPR051914">
    <property type="entry name" value="FAD-linked_OxidoTrans_Type4"/>
</dbReference>
<dbReference type="PANTHER" id="PTHR42934:SF2">
    <property type="entry name" value="GLYCOLATE OXIDASE SUBUNIT GLCD"/>
    <property type="match status" value="1"/>
</dbReference>
<dbReference type="Gene3D" id="1.10.45.10">
    <property type="entry name" value="Vanillyl-alcohol Oxidase, Chain A, domain 4"/>
    <property type="match status" value="1"/>
</dbReference>
<dbReference type="InterPro" id="IPR004113">
    <property type="entry name" value="FAD-bd_oxidored_4_C"/>
</dbReference>
<gene>
    <name evidence="7" type="ORF">FHX40_4656</name>
</gene>
<dbReference type="PROSITE" id="PS51387">
    <property type="entry name" value="FAD_PCMH"/>
    <property type="match status" value="1"/>
</dbReference>
<dbReference type="SUPFAM" id="SSF56176">
    <property type="entry name" value="FAD-binding/transporter-associated domain-like"/>
    <property type="match status" value="1"/>
</dbReference>
<dbReference type="EMBL" id="VFPQ01000002">
    <property type="protein sequence ID" value="TQM72511.1"/>
    <property type="molecule type" value="Genomic_DNA"/>
</dbReference>
<dbReference type="SUPFAM" id="SSF55103">
    <property type="entry name" value="FAD-linked oxidases, C-terminal domain"/>
    <property type="match status" value="1"/>
</dbReference>
<dbReference type="InterPro" id="IPR016164">
    <property type="entry name" value="FAD-linked_Oxase-like_C"/>
</dbReference>
<dbReference type="InterPro" id="IPR006094">
    <property type="entry name" value="Oxid_FAD_bind_N"/>
</dbReference>
<keyword evidence="8" id="KW-1185">Reference proteome</keyword>
<dbReference type="Pfam" id="PF02913">
    <property type="entry name" value="FAD-oxidase_C"/>
    <property type="match status" value="1"/>
</dbReference>
<dbReference type="AlphaFoldDB" id="A0A543IPL4"/>
<name>A0A543IPL4_9ACTN</name>
<accession>A0A543IPL4</accession>
<evidence type="ECO:0000256" key="4">
    <source>
        <dbReference type="ARBA" id="ARBA00022827"/>
    </source>
</evidence>
<dbReference type="GO" id="GO:0071949">
    <property type="term" value="F:FAD binding"/>
    <property type="evidence" value="ECO:0007669"/>
    <property type="project" value="InterPro"/>
</dbReference>
<sequence>MNMRGDLARDLAGIVGERHVRVDDGALAAHARDATPLFEASPQAVVYPGSTAEVAEILRYATANRVPVVPRGGGSNLCAAAVPLHGGIVMVLTRLNEILEISREELLARVQPGVTTAALAAAAAEQGLLYAPDPGSHTVSTIGGNIATCAGGLRGLKYGVTRNYVLGLEAVLPTGEIIRTGGRLWKDVAGYDLTRLLTGSEGTLAVITEATVALLPKPKESGTGVAYFASLADASRAVTAVIAAGIVPATLEFLDHKCIAAVEEFARLGLRLDAGALLLFGDDGEADAVAANLDRIKGICADIGALEVTLAENVARADALLAARRCSLPALSRLGPLTVLEDVTVPRHRLAEMVDRIDEIADRYELRIATFGHAGDGNLHPTCVLDPHDHAAIERCHKAFAEIFSAAIALDGTITGEHGVGAAKLPYLEERLGADQVALLGRIKRAFDPAGILNPGKLGS</sequence>
<keyword evidence="3" id="KW-0285">Flavoprotein</keyword>
<dbReference type="Gene3D" id="3.30.465.10">
    <property type="match status" value="1"/>
</dbReference>
<evidence type="ECO:0000256" key="2">
    <source>
        <dbReference type="ARBA" id="ARBA00008000"/>
    </source>
</evidence>
<comment type="caution">
    <text evidence="7">The sequence shown here is derived from an EMBL/GenBank/DDBJ whole genome shotgun (WGS) entry which is preliminary data.</text>
</comment>
<dbReference type="InterPro" id="IPR016166">
    <property type="entry name" value="FAD-bd_PCMH"/>
</dbReference>
<comment type="similarity">
    <text evidence="2">Belongs to the FAD-binding oxidoreductase/transferase type 4 family.</text>
</comment>
<dbReference type="InterPro" id="IPR016171">
    <property type="entry name" value="Vanillyl_alc_oxidase_C-sub2"/>
</dbReference>
<dbReference type="OrthoDB" id="9770306at2"/>
<keyword evidence="5" id="KW-0560">Oxidoreductase</keyword>
<evidence type="ECO:0000256" key="1">
    <source>
        <dbReference type="ARBA" id="ARBA00001974"/>
    </source>
</evidence>
<dbReference type="Proteomes" id="UP000319213">
    <property type="component" value="Unassembled WGS sequence"/>
</dbReference>
<evidence type="ECO:0000313" key="7">
    <source>
        <dbReference type="EMBL" id="TQM72511.1"/>
    </source>
</evidence>
<comment type="cofactor">
    <cofactor evidence="1">
        <name>FAD</name>
        <dbReference type="ChEBI" id="CHEBI:57692"/>
    </cofactor>
</comment>